<evidence type="ECO:0000256" key="7">
    <source>
        <dbReference type="ARBA" id="ARBA00023125"/>
    </source>
</evidence>
<dbReference type="InterPro" id="IPR014001">
    <property type="entry name" value="Helicase_ATP-bd"/>
</dbReference>
<evidence type="ECO:0000256" key="8">
    <source>
        <dbReference type="ARBA" id="ARBA00023204"/>
    </source>
</evidence>
<dbReference type="InterPro" id="IPR036101">
    <property type="entry name" value="CarD-like/TRCF_RID_sf"/>
</dbReference>
<evidence type="ECO:0000259" key="11">
    <source>
        <dbReference type="PROSITE" id="PS51194"/>
    </source>
</evidence>
<evidence type="ECO:0000256" key="3">
    <source>
        <dbReference type="ARBA" id="ARBA00022763"/>
    </source>
</evidence>
<proteinExistence type="inferred from homology"/>
<dbReference type="Pfam" id="PF03461">
    <property type="entry name" value="TRCF"/>
    <property type="match status" value="1"/>
</dbReference>
<dbReference type="GO" id="GO:0003678">
    <property type="term" value="F:DNA helicase activity"/>
    <property type="evidence" value="ECO:0007669"/>
    <property type="project" value="TreeGrafter"/>
</dbReference>
<feature type="domain" description="Helicase ATP-binding" evidence="10">
    <location>
        <begin position="602"/>
        <end position="763"/>
    </location>
</feature>
<dbReference type="InterPro" id="IPR047112">
    <property type="entry name" value="RecG/Mfd"/>
</dbReference>
<dbReference type="InterPro" id="IPR005118">
    <property type="entry name" value="TRCF_C"/>
</dbReference>
<dbReference type="InterPro" id="IPR003711">
    <property type="entry name" value="CarD-like/TRCF_RID"/>
</dbReference>
<keyword evidence="4 9" id="KW-0378">Hydrolase</keyword>
<dbReference type="GO" id="GO:0000716">
    <property type="term" value="P:transcription-coupled nucleotide-excision repair, DNA damage recognition"/>
    <property type="evidence" value="ECO:0007669"/>
    <property type="project" value="UniProtKB-UniRule"/>
</dbReference>
<dbReference type="InterPro" id="IPR041471">
    <property type="entry name" value="UvrB_inter"/>
</dbReference>
<dbReference type="PROSITE" id="PS51192">
    <property type="entry name" value="HELICASE_ATP_BIND_1"/>
    <property type="match status" value="1"/>
</dbReference>
<dbReference type="Pfam" id="PF17757">
    <property type="entry name" value="UvrB_inter"/>
    <property type="match status" value="1"/>
</dbReference>
<dbReference type="InterPro" id="IPR004576">
    <property type="entry name" value="Mfd"/>
</dbReference>
<evidence type="ECO:0000256" key="4">
    <source>
        <dbReference type="ARBA" id="ARBA00022801"/>
    </source>
</evidence>
<dbReference type="AlphaFoldDB" id="E1R4B2"/>
<organism evidence="12 13">
    <name type="scientific">Sediminispirochaeta smaragdinae (strain DSM 11293 / JCM 15392 / SEBR 4228)</name>
    <name type="common">Spirochaeta smaragdinae</name>
    <dbReference type="NCBI Taxonomy" id="573413"/>
    <lineage>
        <taxon>Bacteria</taxon>
        <taxon>Pseudomonadati</taxon>
        <taxon>Spirochaetota</taxon>
        <taxon>Spirochaetia</taxon>
        <taxon>Spirochaetales</taxon>
        <taxon>Spirochaetaceae</taxon>
        <taxon>Sediminispirochaeta</taxon>
    </lineage>
</organism>
<dbReference type="SMART" id="SM00490">
    <property type="entry name" value="HELICc"/>
    <property type="match status" value="1"/>
</dbReference>
<dbReference type="GO" id="GO:0005524">
    <property type="term" value="F:ATP binding"/>
    <property type="evidence" value="ECO:0007669"/>
    <property type="project" value="UniProtKB-UniRule"/>
</dbReference>
<dbReference type="EC" id="3.6.4.-" evidence="9"/>
<dbReference type="OrthoDB" id="9804325at2"/>
<dbReference type="Gene3D" id="3.40.50.300">
    <property type="entry name" value="P-loop containing nucleotide triphosphate hydrolases"/>
    <property type="match status" value="2"/>
</dbReference>
<dbReference type="NCBIfam" id="TIGR00580">
    <property type="entry name" value="mfd"/>
    <property type="match status" value="1"/>
</dbReference>
<dbReference type="Gene3D" id="2.40.10.170">
    <property type="match status" value="1"/>
</dbReference>
<accession>E1R4B2</accession>
<dbReference type="HAMAP" id="MF_00969">
    <property type="entry name" value="TRCF"/>
    <property type="match status" value="1"/>
</dbReference>
<keyword evidence="13" id="KW-1185">Reference proteome</keyword>
<dbReference type="Gene3D" id="3.30.2060.10">
    <property type="entry name" value="Penicillin-binding protein 1b domain"/>
    <property type="match status" value="1"/>
</dbReference>
<dbReference type="InterPro" id="IPR011545">
    <property type="entry name" value="DEAD/DEAH_box_helicase_dom"/>
</dbReference>
<evidence type="ECO:0000256" key="6">
    <source>
        <dbReference type="ARBA" id="ARBA00022840"/>
    </source>
</evidence>
<name>E1R4B2_SEDSS</name>
<evidence type="ECO:0000256" key="5">
    <source>
        <dbReference type="ARBA" id="ARBA00022806"/>
    </source>
</evidence>
<evidence type="ECO:0000313" key="12">
    <source>
        <dbReference type="EMBL" id="ADK81653.1"/>
    </source>
</evidence>
<evidence type="ECO:0000256" key="2">
    <source>
        <dbReference type="ARBA" id="ARBA00022741"/>
    </source>
</evidence>
<feature type="domain" description="Helicase C-terminal" evidence="11">
    <location>
        <begin position="772"/>
        <end position="938"/>
    </location>
</feature>
<dbReference type="Pfam" id="PF00271">
    <property type="entry name" value="Helicase_C"/>
    <property type="match status" value="1"/>
</dbReference>
<dbReference type="PROSITE" id="PS51194">
    <property type="entry name" value="HELICASE_CTER"/>
    <property type="match status" value="1"/>
</dbReference>
<dbReference type="PANTHER" id="PTHR47964">
    <property type="entry name" value="ATP-DEPENDENT DNA HELICASE HOMOLOG RECG, CHLOROPLASTIC"/>
    <property type="match status" value="1"/>
</dbReference>
<keyword evidence="3 9" id="KW-0227">DNA damage</keyword>
<evidence type="ECO:0000256" key="9">
    <source>
        <dbReference type="HAMAP-Rule" id="MF_00969"/>
    </source>
</evidence>
<dbReference type="HOGENOM" id="CLU_005122_1_3_12"/>
<comment type="function">
    <text evidence="9">Couples transcription and DNA repair by recognizing RNA polymerase (RNAP) stalled at DNA lesions. Mediates ATP-dependent release of RNAP and its truncated transcript from the DNA, and recruitment of nucleotide excision repair machinery to the damaged site.</text>
</comment>
<dbReference type="SMART" id="SM00982">
    <property type="entry name" value="TRCF"/>
    <property type="match status" value="1"/>
</dbReference>
<dbReference type="InterPro" id="IPR001650">
    <property type="entry name" value="Helicase_C-like"/>
</dbReference>
<dbReference type="GO" id="GO:0006355">
    <property type="term" value="P:regulation of DNA-templated transcription"/>
    <property type="evidence" value="ECO:0007669"/>
    <property type="project" value="UniProtKB-UniRule"/>
</dbReference>
<dbReference type="SUPFAM" id="SSF143517">
    <property type="entry name" value="TRCF domain-like"/>
    <property type="match status" value="1"/>
</dbReference>
<keyword evidence="8 9" id="KW-0234">DNA repair</keyword>
<dbReference type="SUPFAM" id="SSF52540">
    <property type="entry name" value="P-loop containing nucleoside triphosphate hydrolases"/>
    <property type="match status" value="4"/>
</dbReference>
<evidence type="ECO:0000256" key="1">
    <source>
        <dbReference type="ARBA" id="ARBA00022490"/>
    </source>
</evidence>
<keyword evidence="6 9" id="KW-0067">ATP-binding</keyword>
<comment type="subcellular location">
    <subcellularLocation>
        <location evidence="9">Cytoplasm</location>
    </subcellularLocation>
</comment>
<dbReference type="EMBL" id="CP002116">
    <property type="protein sequence ID" value="ADK81653.1"/>
    <property type="molecule type" value="Genomic_DNA"/>
</dbReference>
<dbReference type="GO" id="GO:0005737">
    <property type="term" value="C:cytoplasm"/>
    <property type="evidence" value="ECO:0007669"/>
    <property type="project" value="UniProtKB-SubCell"/>
</dbReference>
<dbReference type="InterPro" id="IPR037235">
    <property type="entry name" value="TRCF-like_C_D7"/>
</dbReference>
<protein>
    <recommendedName>
        <fullName evidence="9">Transcription-repair-coupling factor</fullName>
        <shortName evidence="9">TRCF</shortName>
        <ecNumber evidence="9">3.6.4.-</ecNumber>
    </recommendedName>
</protein>
<dbReference type="GO" id="GO:0003684">
    <property type="term" value="F:damaged DNA binding"/>
    <property type="evidence" value="ECO:0007669"/>
    <property type="project" value="InterPro"/>
</dbReference>
<dbReference type="Pfam" id="PF00270">
    <property type="entry name" value="DEAD"/>
    <property type="match status" value="1"/>
</dbReference>
<dbReference type="SMART" id="SM01058">
    <property type="entry name" value="CarD_TRCF"/>
    <property type="match status" value="1"/>
</dbReference>
<keyword evidence="7 9" id="KW-0238">DNA-binding</keyword>
<sequence>MITLFLNQLNDLLKAYRAKNDLFEQIRSDHFPVVLEGPEGFFLAYLIESFFREQKSTILVVTPTEQEASQLVGDLSLITDRAYAFPWWEKVAYSGNRIHTHVAAERLHYLVQMLKGDHVILVASLRAFLTPVPPPESIKQTLVPITIGGAFDPISLRDRLVSYGYTKVPKVTVRGEFALRGEVLDIFLGGEDEPVRIVFEWDEVEKITRFDVDTQKSTEELKRVTLYPFHELIWSDERIRMLEVNLPPSQQKKAFLEELAAKGGCRDEENFFAASFNPPGTLLDYLNDDAMLLLFEEERLISGAQTLGKEYRELYRKARSEGVPAPKPETILLDYERLSSGHAKKLVIPAIKDAQADGRMRFPVTGPRSFFGNMQYLRSELENLKDSGYRITIFAESDSQAARVRQLVGDEEISIVAAPISSGFSLPELKFMAIQENEIFGRRKRIPASVKRSKTAVIDTFVELNPGDLVVHVNYGIGRFLGIDRITAAGTERDYIKLEYADQEMIFIPIEQVNLVQRYIGQEGQSPRLDKLGGKGWESRKARVRKSVEDLADRLIKLYAKRKEARGFSFPEDTDWQVEFEAEFPYQETADQLRCIEEVKADMESDRPMDRLICGDVGYGKTEVAMRAAFKAVVAGKQVAFLAPTTILAEQHYENFCERFKRYPVKIDMVSRFVPKKKQHQILSALTEGSVDLLIGTHRILQKDVLFKNLGLIVIDEEQRFGVKDKERLKELRTSVDSLSLSATPIPRTLHMSLLKIRDISLLTTAPNNRRPIETTIQEFDEELVAKAIRREMDRGGQVFFLHNRVETLPQVRRFLERLIPEVFVEIAHGQMSSSQLEDIMHRFIHGSFQVLLATTIIENGIDIPNVNTIIIDRADMYGISQLYQLRGRVGRSDRSSYAYLFYPEQRSLSEIAMKRLQIISDYTELGSGFKIAMKDMEVRGAGNLLGRQQHGEILSVGFDMYLRILDEAVAEMSRGDGEEIPVEVYLELDYSGYIPDSYITDPTEKMEVYKKIAAIQVDEDLQMVVAELHDRFGPIPDEVLSLLAISEIRIFCRHMSIVSLKERRGHVEIEFGRVSKISAQKVVRMIAESKGAVRIDPKRPNILHMDTTAIGLKEKSEFIREKLQALV</sequence>
<evidence type="ECO:0000313" key="13">
    <source>
        <dbReference type="Proteomes" id="UP000002318"/>
    </source>
</evidence>
<dbReference type="Gene3D" id="3.90.1150.50">
    <property type="entry name" value="Transcription-repair-coupling factor, D7 domain"/>
    <property type="match status" value="1"/>
</dbReference>
<dbReference type="SMART" id="SM00487">
    <property type="entry name" value="DEXDc"/>
    <property type="match status" value="1"/>
</dbReference>
<dbReference type="GO" id="GO:0016787">
    <property type="term" value="F:hydrolase activity"/>
    <property type="evidence" value="ECO:0007669"/>
    <property type="project" value="UniProtKB-KW"/>
</dbReference>
<dbReference type="CDD" id="cd17991">
    <property type="entry name" value="DEXHc_TRCF"/>
    <property type="match status" value="1"/>
</dbReference>
<comment type="similarity">
    <text evidence="9">In the N-terminal section; belongs to the UvrB family.</text>
</comment>
<dbReference type="SUPFAM" id="SSF141259">
    <property type="entry name" value="CarD-like"/>
    <property type="match status" value="1"/>
</dbReference>
<dbReference type="Gene3D" id="3.40.50.11180">
    <property type="match status" value="1"/>
</dbReference>
<dbReference type="STRING" id="573413.Spirs_2540"/>
<dbReference type="Proteomes" id="UP000002318">
    <property type="component" value="Chromosome"/>
</dbReference>
<keyword evidence="1 9" id="KW-0963">Cytoplasm</keyword>
<dbReference type="RefSeq" id="WP_013255115.1">
    <property type="nucleotide sequence ID" value="NC_014364.1"/>
</dbReference>
<keyword evidence="2 9" id="KW-0547">Nucleotide-binding</keyword>
<reference evidence="12 13" key="1">
    <citation type="journal article" date="2010" name="Stand. Genomic Sci.">
        <title>Complete genome sequence of Spirochaeta smaragdinae type strain (SEBR 4228).</title>
        <authorList>
            <person name="Mavromatis K."/>
            <person name="Yasawong M."/>
            <person name="Chertkov O."/>
            <person name="Lapidus A."/>
            <person name="Lucas S."/>
            <person name="Nolan M."/>
            <person name="Del Rio T.G."/>
            <person name="Tice H."/>
            <person name="Cheng J.F."/>
            <person name="Pitluck S."/>
            <person name="Liolios K."/>
            <person name="Ivanova N."/>
            <person name="Tapia R."/>
            <person name="Han C."/>
            <person name="Bruce D."/>
            <person name="Goodwin L."/>
            <person name="Pati A."/>
            <person name="Chen A."/>
            <person name="Palaniappan K."/>
            <person name="Land M."/>
            <person name="Hauser L."/>
            <person name="Chang Y.J."/>
            <person name="Jeffries C.D."/>
            <person name="Detter J.C."/>
            <person name="Rohde M."/>
            <person name="Brambilla E."/>
            <person name="Spring S."/>
            <person name="Goker M."/>
            <person name="Sikorski J."/>
            <person name="Woyke T."/>
            <person name="Bristow J."/>
            <person name="Eisen J.A."/>
            <person name="Markowitz V."/>
            <person name="Hugenholtz P."/>
            <person name="Klenk H.P."/>
            <person name="Kyrpides N.C."/>
        </authorList>
    </citation>
    <scope>NUCLEOTIDE SEQUENCE [LARGE SCALE GENOMIC DNA]</scope>
    <source>
        <strain evidence="13">DSM 11293 / JCM 15392 / SEBR 4228</strain>
    </source>
</reference>
<dbReference type="KEGG" id="ssm:Spirs_2540"/>
<gene>
    <name evidence="9" type="primary">mfd</name>
    <name evidence="12" type="ordered locus">Spirs_2540</name>
</gene>
<evidence type="ECO:0000259" key="10">
    <source>
        <dbReference type="PROSITE" id="PS51192"/>
    </source>
</evidence>
<dbReference type="Pfam" id="PF02559">
    <property type="entry name" value="CarD_TRCF_RID"/>
    <property type="match status" value="1"/>
</dbReference>
<keyword evidence="5" id="KW-0347">Helicase</keyword>
<dbReference type="eggNOG" id="COG1197">
    <property type="taxonomic scope" value="Bacteria"/>
</dbReference>
<comment type="similarity">
    <text evidence="9">In the C-terminal section; belongs to the helicase family. RecG subfamily.</text>
</comment>
<dbReference type="InterPro" id="IPR027417">
    <property type="entry name" value="P-loop_NTPase"/>
</dbReference>
<dbReference type="PANTHER" id="PTHR47964:SF1">
    <property type="entry name" value="ATP-DEPENDENT DNA HELICASE HOMOLOG RECG, CHLOROPLASTIC"/>
    <property type="match status" value="1"/>
</dbReference>